<keyword evidence="4 8" id="KW-0812">Transmembrane</keyword>
<dbReference type="Gene3D" id="2.170.130.10">
    <property type="entry name" value="TonB-dependent receptor, plug domain"/>
    <property type="match status" value="1"/>
</dbReference>
<dbReference type="PANTHER" id="PTHR30069">
    <property type="entry name" value="TONB-DEPENDENT OUTER MEMBRANE RECEPTOR"/>
    <property type="match status" value="1"/>
</dbReference>
<keyword evidence="10" id="KW-0675">Receptor</keyword>
<dbReference type="Proteomes" id="UP000317557">
    <property type="component" value="Unassembled WGS sequence"/>
</dbReference>
<evidence type="ECO:0000256" key="2">
    <source>
        <dbReference type="ARBA" id="ARBA00022448"/>
    </source>
</evidence>
<evidence type="ECO:0000256" key="4">
    <source>
        <dbReference type="ARBA" id="ARBA00022692"/>
    </source>
</evidence>
<dbReference type="InterPro" id="IPR037066">
    <property type="entry name" value="Plug_dom_sf"/>
</dbReference>
<dbReference type="PROSITE" id="PS52016">
    <property type="entry name" value="TONB_DEPENDENT_REC_3"/>
    <property type="match status" value="1"/>
</dbReference>
<evidence type="ECO:0000256" key="7">
    <source>
        <dbReference type="ARBA" id="ARBA00023237"/>
    </source>
</evidence>
<keyword evidence="2 8" id="KW-0813">Transport</keyword>
<evidence type="ECO:0000256" key="8">
    <source>
        <dbReference type="PROSITE-ProRule" id="PRU01360"/>
    </source>
</evidence>
<keyword evidence="6 8" id="KW-0472">Membrane</keyword>
<proteinExistence type="inferred from homology"/>
<sequence length="643" mass="72699">MRFLFFISIFLYGLYSYIPAQAQIIADTLQLGEVKVQASRIYVEEQYQPVTISRLDSSQIRMFSTGNLSAALESFAPVHVRTNGPGGLATFSQRGYSPSQTQVLWNGFQLNHAMLGLTDLSLIPSFAVDQISVASGSGNTSFGDKGGGTVALDIRKPGNQLGISHTAGSFGQMISEAYAGVQAGNWSVGIVAGNEDSENDFSYTTREFSNEAGGFVEVEKKRKNNRLQSQTGIISVGWNEKNRRFQSVLWLHDMSNEIPGGINGLSPRARQDDAFLRWMSSYSTKIRGHRITSKLYLNRQQLDYFNPSTDLNSKSTSSSVIGDVEMKSSLHRRLQLVSALQLSKNWVKASEYSGSPSRSQFTAQVNPVWHIFNPVHLYGGFRVDYYSDFGSAYAGNIGINVELLENLLFWKGQVSRNFIAPTFNDLYWPELGDPNLDPETNLKAETGLMVQKNWEKLRNETEMTLYAGRVYDGIRWLPGEGGQSRPVNLEELELWGFELKESVSVQVNEFSIRLRGMLLHSLAEISKARFKGDRAVGKQLRYTPKWQVKTSAALGWKNLQTLFTYNFTDERFSTADHSSPFDPIQAFKIANWTTSWNQEWRRFRFIPQLTMQNLFDEEYAVVRDYPMPGRSYQITLTIQYKLK</sequence>
<protein>
    <submittedName>
        <fullName evidence="10">Outer membrane cobalamin receptor protein</fullName>
    </submittedName>
</protein>
<evidence type="ECO:0000256" key="3">
    <source>
        <dbReference type="ARBA" id="ARBA00022452"/>
    </source>
</evidence>
<keyword evidence="5" id="KW-0732">Signal</keyword>
<dbReference type="Pfam" id="PF07715">
    <property type="entry name" value="Plug"/>
    <property type="match status" value="1"/>
</dbReference>
<dbReference type="InterPro" id="IPR036942">
    <property type="entry name" value="Beta-barrel_TonB_sf"/>
</dbReference>
<dbReference type="GO" id="GO:0044718">
    <property type="term" value="P:siderophore transmembrane transport"/>
    <property type="evidence" value="ECO:0007669"/>
    <property type="project" value="TreeGrafter"/>
</dbReference>
<evidence type="ECO:0000256" key="5">
    <source>
        <dbReference type="ARBA" id="ARBA00022729"/>
    </source>
</evidence>
<dbReference type="PANTHER" id="PTHR30069:SF29">
    <property type="entry name" value="HEMOGLOBIN AND HEMOGLOBIN-HAPTOGLOBIN-BINDING PROTEIN 1-RELATED"/>
    <property type="match status" value="1"/>
</dbReference>
<dbReference type="GO" id="GO:0015344">
    <property type="term" value="F:siderophore uptake transmembrane transporter activity"/>
    <property type="evidence" value="ECO:0007669"/>
    <property type="project" value="TreeGrafter"/>
</dbReference>
<reference evidence="10 11" key="1">
    <citation type="submission" date="2017-05" db="EMBL/GenBank/DDBJ databases">
        <authorList>
            <person name="Varghese N."/>
            <person name="Submissions S."/>
        </authorList>
    </citation>
    <scope>NUCLEOTIDE SEQUENCE [LARGE SCALE GENOMIC DNA]</scope>
    <source>
        <strain evidence="10 11">DSM 21985</strain>
    </source>
</reference>
<keyword evidence="11" id="KW-1185">Reference proteome</keyword>
<gene>
    <name evidence="10" type="ORF">SAMN06265219_114113</name>
</gene>
<evidence type="ECO:0000256" key="6">
    <source>
        <dbReference type="ARBA" id="ARBA00023136"/>
    </source>
</evidence>
<dbReference type="AlphaFoldDB" id="A0A521F252"/>
<keyword evidence="7 8" id="KW-0998">Cell outer membrane</keyword>
<dbReference type="OrthoDB" id="9762903at2"/>
<dbReference type="EMBL" id="FXTP01000014">
    <property type="protein sequence ID" value="SMO90187.1"/>
    <property type="molecule type" value="Genomic_DNA"/>
</dbReference>
<comment type="similarity">
    <text evidence="8">Belongs to the TonB-dependent receptor family.</text>
</comment>
<evidence type="ECO:0000313" key="10">
    <source>
        <dbReference type="EMBL" id="SMO90187.1"/>
    </source>
</evidence>
<feature type="domain" description="TonB-dependent receptor plug" evidence="9">
    <location>
        <begin position="48"/>
        <end position="148"/>
    </location>
</feature>
<evidence type="ECO:0000259" key="9">
    <source>
        <dbReference type="Pfam" id="PF07715"/>
    </source>
</evidence>
<name>A0A521F252_9BACT</name>
<dbReference type="InterPro" id="IPR039426">
    <property type="entry name" value="TonB-dep_rcpt-like"/>
</dbReference>
<dbReference type="RefSeq" id="WP_142455563.1">
    <property type="nucleotide sequence ID" value="NZ_FXTP01000014.1"/>
</dbReference>
<organism evidence="10 11">
    <name type="scientific">Gracilimonas mengyeensis</name>
    <dbReference type="NCBI Taxonomy" id="1302730"/>
    <lineage>
        <taxon>Bacteria</taxon>
        <taxon>Pseudomonadati</taxon>
        <taxon>Balneolota</taxon>
        <taxon>Balneolia</taxon>
        <taxon>Balneolales</taxon>
        <taxon>Balneolaceae</taxon>
        <taxon>Gracilimonas</taxon>
    </lineage>
</organism>
<evidence type="ECO:0000313" key="11">
    <source>
        <dbReference type="Proteomes" id="UP000317557"/>
    </source>
</evidence>
<dbReference type="GO" id="GO:0009279">
    <property type="term" value="C:cell outer membrane"/>
    <property type="evidence" value="ECO:0007669"/>
    <property type="project" value="UniProtKB-SubCell"/>
</dbReference>
<keyword evidence="3 8" id="KW-1134">Transmembrane beta strand</keyword>
<dbReference type="InterPro" id="IPR012910">
    <property type="entry name" value="Plug_dom"/>
</dbReference>
<dbReference type="SUPFAM" id="SSF56935">
    <property type="entry name" value="Porins"/>
    <property type="match status" value="1"/>
</dbReference>
<comment type="subcellular location">
    <subcellularLocation>
        <location evidence="1 8">Cell outer membrane</location>
        <topology evidence="1 8">Multi-pass membrane protein</topology>
    </subcellularLocation>
</comment>
<accession>A0A521F252</accession>
<dbReference type="Gene3D" id="2.40.170.20">
    <property type="entry name" value="TonB-dependent receptor, beta-barrel domain"/>
    <property type="match status" value="1"/>
</dbReference>
<evidence type="ECO:0000256" key="1">
    <source>
        <dbReference type="ARBA" id="ARBA00004571"/>
    </source>
</evidence>